<organism evidence="1 2">
    <name type="scientific">Enemella evansiae</name>
    <dbReference type="NCBI Taxonomy" id="2016499"/>
    <lineage>
        <taxon>Bacteria</taxon>
        <taxon>Bacillati</taxon>
        <taxon>Actinomycetota</taxon>
        <taxon>Actinomycetes</taxon>
        <taxon>Propionibacteriales</taxon>
        <taxon>Propionibacteriaceae</taxon>
        <taxon>Enemella</taxon>
    </lineage>
</organism>
<dbReference type="RefSeq" id="WP_094403929.1">
    <property type="nucleotide sequence ID" value="NZ_NMVL01000028.1"/>
</dbReference>
<accession>A0A255FZX0</accession>
<keyword evidence="2" id="KW-1185">Reference proteome</keyword>
<protein>
    <submittedName>
        <fullName evidence="1">Uncharacterized protein</fullName>
    </submittedName>
</protein>
<gene>
    <name evidence="1" type="ORF">CGZ94_19970</name>
</gene>
<evidence type="ECO:0000313" key="1">
    <source>
        <dbReference type="EMBL" id="OYO08782.1"/>
    </source>
</evidence>
<reference evidence="1 2" key="1">
    <citation type="submission" date="2017-07" db="EMBL/GenBank/DDBJ databases">
        <title>Draft whole genome sequences of clinical Proprionibacteriaceae strains.</title>
        <authorList>
            <person name="Bernier A.-M."/>
            <person name="Bernard K."/>
            <person name="Domingo M.-C."/>
        </authorList>
    </citation>
    <scope>NUCLEOTIDE SEQUENCE [LARGE SCALE GENOMIC DNA]</scope>
    <source>
        <strain evidence="1 2">NML 030167</strain>
    </source>
</reference>
<evidence type="ECO:0000313" key="2">
    <source>
        <dbReference type="Proteomes" id="UP000215896"/>
    </source>
</evidence>
<sequence length="135" mass="15360">MPVQVYYQYHQLVFRAEYPRGTPNLAELPRKPWFVEWAALASNEPGDDSVAWARVQLPEDSGEVTILVEDFDSDSYWAAAERDAGVLELFDPLGASALDGTGWQEVFVPEKPGEHVVRFWMDEDPDVLYVAFRPL</sequence>
<name>A0A255FZX0_9ACTN</name>
<comment type="caution">
    <text evidence="1">The sequence shown here is derived from an EMBL/GenBank/DDBJ whole genome shotgun (WGS) entry which is preliminary data.</text>
</comment>
<dbReference type="Proteomes" id="UP000215896">
    <property type="component" value="Unassembled WGS sequence"/>
</dbReference>
<dbReference type="OrthoDB" id="9764804at2"/>
<dbReference type="EMBL" id="NMVO01000018">
    <property type="protein sequence ID" value="OYO08782.1"/>
    <property type="molecule type" value="Genomic_DNA"/>
</dbReference>
<proteinExistence type="predicted"/>
<dbReference type="AlphaFoldDB" id="A0A255FZX0"/>